<name>A0ABW3H4N3_9SPHN</name>
<dbReference type="RefSeq" id="WP_264943820.1">
    <property type="nucleotide sequence ID" value="NZ_JAPDRA010000003.1"/>
</dbReference>
<evidence type="ECO:0000313" key="1">
    <source>
        <dbReference type="EMBL" id="MFD0946451.1"/>
    </source>
</evidence>
<organism evidence="1 2">
    <name type="scientific">Sphingomonas canadensis</name>
    <dbReference type="NCBI Taxonomy" id="1219257"/>
    <lineage>
        <taxon>Bacteria</taxon>
        <taxon>Pseudomonadati</taxon>
        <taxon>Pseudomonadota</taxon>
        <taxon>Alphaproteobacteria</taxon>
        <taxon>Sphingomonadales</taxon>
        <taxon>Sphingomonadaceae</taxon>
        <taxon>Sphingomonas</taxon>
    </lineage>
</organism>
<dbReference type="Pfam" id="PF20308">
    <property type="entry name" value="TPR-S"/>
    <property type="match status" value="1"/>
</dbReference>
<dbReference type="EMBL" id="JBHTJG010000003">
    <property type="protein sequence ID" value="MFD0946451.1"/>
    <property type="molecule type" value="Genomic_DNA"/>
</dbReference>
<sequence length="499" mass="49587">MSFSLAEVHALARAGAKEAARAAFSAAGLDGVADDPAVLTLKGRLLKDAADGASGAARAALLGRAADAYAAAARLSPAATYPLINAATLALLSGAGRRAEQLARETLALLDGGAHEPDTPYWLGATRSEALLLTGRETEARAALRDAIAGSPEAWEDHAVTLRQFRRILDEQGRPAQWLEGFRPPPAVHFAGPIGVSPDDRALIAALDSAAATIGGGTACGALAAGFDILAAEALLRAGARLQIVLPGPVDAFAAASVLPAGAAWLPRFEALLAAALSVETLDLPGPISAAAAVLAEEMALGEAVRRARERGSGAVALRAAGAASATPMGERPGLRCVTVACGANPAGGGERLAPPARPMALLGCHHGAAERLAAVAGEAPVRITPAGAYVALADLAGAAAAALALFDADSGAHPVLDYAVADAAGLADTAALDVLQAIPAQPYPVATRAASLGLEARGAPFVTAPAGAGAALAGSVDFLSLWRAAGATPPDRRADGAN</sequence>
<reference evidence="2" key="1">
    <citation type="journal article" date="2019" name="Int. J. Syst. Evol. Microbiol.">
        <title>The Global Catalogue of Microorganisms (GCM) 10K type strain sequencing project: providing services to taxonomists for standard genome sequencing and annotation.</title>
        <authorList>
            <consortium name="The Broad Institute Genomics Platform"/>
            <consortium name="The Broad Institute Genome Sequencing Center for Infectious Disease"/>
            <person name="Wu L."/>
            <person name="Ma J."/>
        </authorList>
    </citation>
    <scope>NUCLEOTIDE SEQUENCE [LARGE SCALE GENOMIC DNA]</scope>
    <source>
        <strain evidence="2">CCUG 62982</strain>
    </source>
</reference>
<dbReference type="InterPro" id="IPR046880">
    <property type="entry name" value="TPR-S"/>
</dbReference>
<proteinExistence type="predicted"/>
<comment type="caution">
    <text evidence="1">The sequence shown here is derived from an EMBL/GenBank/DDBJ whole genome shotgun (WGS) entry which is preliminary data.</text>
</comment>
<accession>A0ABW3H4N3</accession>
<dbReference type="Proteomes" id="UP001596977">
    <property type="component" value="Unassembled WGS sequence"/>
</dbReference>
<gene>
    <name evidence="1" type="ORF">ACFQ1E_08895</name>
</gene>
<keyword evidence="2" id="KW-1185">Reference proteome</keyword>
<protein>
    <submittedName>
        <fullName evidence="1">Tetratricopeptide repeat-containing protein</fullName>
    </submittedName>
</protein>
<evidence type="ECO:0000313" key="2">
    <source>
        <dbReference type="Proteomes" id="UP001596977"/>
    </source>
</evidence>